<name>A0A5C3LB77_COPMA</name>
<feature type="compositionally biased region" description="Polar residues" evidence="1">
    <location>
        <begin position="226"/>
        <end position="238"/>
    </location>
</feature>
<dbReference type="AlphaFoldDB" id="A0A5C3LB77"/>
<feature type="compositionally biased region" description="Low complexity" evidence="1">
    <location>
        <begin position="325"/>
        <end position="343"/>
    </location>
</feature>
<sequence>MPLTLQSRISAFEALAGGASNHDALNASPPSSPTTSRTLRSSPASLIDAPLSAATVATLPPVASFSSLSQRKLSPSPSPPNLGRKTSLIDLTDWIVDDDSVSAAPPSNGAPTLKPKPVIVRKPSSNGFVDGRTPTQQAFRNAKSPPLSLLINLESPPRRKGETGGPSPPPLPPRKASYTSLKSIASTSSSQSSAPAVNGPYLYPPRRADSLTVDTIQHAYPPSPVNGDSRSPTKHVQGSSISSFHSVSLSSDTDPATPNSLSDFIATYPIDHSNETDSGSLEESYEDVSKSSLASPATERMITLDFERARARRNNSIPPSLPQRPASNSSFSTPSSSARSSMKSPPPIPPSRASQQAARMSAASMPGSPVSHPQHSNYITQIPTTYAVRRPPPIPPSRASDRSSVQSNVTSYSISSASNQSHRSLSRTGTITSISSTNSSPKVLKTNRPTPVPAAARKRYEAVFNGNIIQRRRAEKKQRKIALMKLQGNAGGNKGNSFLNPNEYRGRRAAGWRGLSVDLINADPKTVADQLNQQKKEDEEEDKVNEFVGKDERIEGAIVKFIWKNSGLGKKRLGEIWNECDPHHTGSLDLDNFVKGMWRIDEELRRNQTGLLKKASSASLASLASKHSLSRQSSLVGLRGNVPISSYRPPRVLLR</sequence>
<proteinExistence type="predicted"/>
<organism evidence="3 4">
    <name type="scientific">Coprinopsis marcescibilis</name>
    <name type="common">Agaric fungus</name>
    <name type="synonym">Psathyrella marcescibilis</name>
    <dbReference type="NCBI Taxonomy" id="230819"/>
    <lineage>
        <taxon>Eukaryota</taxon>
        <taxon>Fungi</taxon>
        <taxon>Dikarya</taxon>
        <taxon>Basidiomycota</taxon>
        <taxon>Agaricomycotina</taxon>
        <taxon>Agaricomycetes</taxon>
        <taxon>Agaricomycetidae</taxon>
        <taxon>Agaricales</taxon>
        <taxon>Agaricineae</taxon>
        <taxon>Psathyrellaceae</taxon>
        <taxon>Coprinopsis</taxon>
    </lineage>
</organism>
<feature type="compositionally biased region" description="Polar residues" evidence="1">
    <location>
        <begin position="65"/>
        <end position="75"/>
    </location>
</feature>
<feature type="region of interest" description="Disordered" evidence="1">
    <location>
        <begin position="18"/>
        <end position="43"/>
    </location>
</feature>
<dbReference type="Gene3D" id="1.10.238.10">
    <property type="entry name" value="EF-hand"/>
    <property type="match status" value="1"/>
</dbReference>
<feature type="region of interest" description="Disordered" evidence="1">
    <location>
        <begin position="273"/>
        <end position="296"/>
    </location>
</feature>
<feature type="region of interest" description="Disordered" evidence="1">
    <location>
        <begin position="314"/>
        <end position="450"/>
    </location>
</feature>
<feature type="compositionally biased region" description="Polar residues" evidence="1">
    <location>
        <begin position="405"/>
        <end position="422"/>
    </location>
</feature>
<protein>
    <recommendedName>
        <fullName evidence="2">EH domain-containing protein</fullName>
    </recommendedName>
</protein>
<feature type="domain" description="EH" evidence="2">
    <location>
        <begin position="550"/>
        <end position="617"/>
    </location>
</feature>
<feature type="compositionally biased region" description="Polar residues" evidence="1">
    <location>
        <begin position="371"/>
        <end position="384"/>
    </location>
</feature>
<feature type="region of interest" description="Disordered" evidence="1">
    <location>
        <begin position="100"/>
        <end position="205"/>
    </location>
</feature>
<reference evidence="3 4" key="1">
    <citation type="journal article" date="2019" name="Nat. Ecol. Evol.">
        <title>Megaphylogeny resolves global patterns of mushroom evolution.</title>
        <authorList>
            <person name="Varga T."/>
            <person name="Krizsan K."/>
            <person name="Foldi C."/>
            <person name="Dima B."/>
            <person name="Sanchez-Garcia M."/>
            <person name="Sanchez-Ramirez S."/>
            <person name="Szollosi G.J."/>
            <person name="Szarkandi J.G."/>
            <person name="Papp V."/>
            <person name="Albert L."/>
            <person name="Andreopoulos W."/>
            <person name="Angelini C."/>
            <person name="Antonin V."/>
            <person name="Barry K.W."/>
            <person name="Bougher N.L."/>
            <person name="Buchanan P."/>
            <person name="Buyck B."/>
            <person name="Bense V."/>
            <person name="Catcheside P."/>
            <person name="Chovatia M."/>
            <person name="Cooper J."/>
            <person name="Damon W."/>
            <person name="Desjardin D."/>
            <person name="Finy P."/>
            <person name="Geml J."/>
            <person name="Haridas S."/>
            <person name="Hughes K."/>
            <person name="Justo A."/>
            <person name="Karasinski D."/>
            <person name="Kautmanova I."/>
            <person name="Kiss B."/>
            <person name="Kocsube S."/>
            <person name="Kotiranta H."/>
            <person name="LaButti K.M."/>
            <person name="Lechner B.E."/>
            <person name="Liimatainen K."/>
            <person name="Lipzen A."/>
            <person name="Lukacs Z."/>
            <person name="Mihaltcheva S."/>
            <person name="Morgado L.N."/>
            <person name="Niskanen T."/>
            <person name="Noordeloos M.E."/>
            <person name="Ohm R.A."/>
            <person name="Ortiz-Santana B."/>
            <person name="Ovrebo C."/>
            <person name="Racz N."/>
            <person name="Riley R."/>
            <person name="Savchenko A."/>
            <person name="Shiryaev A."/>
            <person name="Soop K."/>
            <person name="Spirin V."/>
            <person name="Szebenyi C."/>
            <person name="Tomsovsky M."/>
            <person name="Tulloss R.E."/>
            <person name="Uehling J."/>
            <person name="Grigoriev I.V."/>
            <person name="Vagvolgyi C."/>
            <person name="Papp T."/>
            <person name="Martin F.M."/>
            <person name="Miettinen O."/>
            <person name="Hibbett D.S."/>
            <person name="Nagy L.G."/>
        </authorList>
    </citation>
    <scope>NUCLEOTIDE SEQUENCE [LARGE SCALE GENOMIC DNA]</scope>
    <source>
        <strain evidence="3 4">CBS 121175</strain>
    </source>
</reference>
<keyword evidence="4" id="KW-1185">Reference proteome</keyword>
<dbReference type="SUPFAM" id="SSF47473">
    <property type="entry name" value="EF-hand"/>
    <property type="match status" value="1"/>
</dbReference>
<feature type="compositionally biased region" description="Low complexity" evidence="1">
    <location>
        <begin position="27"/>
        <end position="43"/>
    </location>
</feature>
<evidence type="ECO:0000313" key="4">
    <source>
        <dbReference type="Proteomes" id="UP000307440"/>
    </source>
</evidence>
<feature type="compositionally biased region" description="Polar residues" evidence="1">
    <location>
        <begin position="123"/>
        <end position="139"/>
    </location>
</feature>
<accession>A0A5C3LB77</accession>
<feature type="compositionally biased region" description="Low complexity" evidence="1">
    <location>
        <begin position="177"/>
        <end position="193"/>
    </location>
</feature>
<dbReference type="Proteomes" id="UP000307440">
    <property type="component" value="Unassembled WGS sequence"/>
</dbReference>
<feature type="compositionally biased region" description="Low complexity" evidence="1">
    <location>
        <begin position="426"/>
        <end position="440"/>
    </location>
</feature>
<dbReference type="InterPro" id="IPR011992">
    <property type="entry name" value="EF-hand-dom_pair"/>
</dbReference>
<dbReference type="Pfam" id="PF12763">
    <property type="entry name" value="EH"/>
    <property type="match status" value="1"/>
</dbReference>
<evidence type="ECO:0000313" key="3">
    <source>
        <dbReference type="EMBL" id="TFK30028.1"/>
    </source>
</evidence>
<feature type="compositionally biased region" description="Low complexity" evidence="1">
    <location>
        <begin position="351"/>
        <end position="365"/>
    </location>
</feature>
<gene>
    <name evidence="3" type="ORF">FA15DRAFT_663351</name>
</gene>
<dbReference type="InterPro" id="IPR000261">
    <property type="entry name" value="EH_dom"/>
</dbReference>
<dbReference type="EMBL" id="ML210147">
    <property type="protein sequence ID" value="TFK30028.1"/>
    <property type="molecule type" value="Genomic_DNA"/>
</dbReference>
<dbReference type="STRING" id="230819.A0A5C3LB77"/>
<evidence type="ECO:0000259" key="2">
    <source>
        <dbReference type="Pfam" id="PF12763"/>
    </source>
</evidence>
<feature type="region of interest" description="Disordered" evidence="1">
    <location>
        <begin position="65"/>
        <end position="85"/>
    </location>
</feature>
<dbReference type="OrthoDB" id="10045710at2759"/>
<feature type="region of interest" description="Disordered" evidence="1">
    <location>
        <begin position="217"/>
        <end position="240"/>
    </location>
</feature>
<evidence type="ECO:0000256" key="1">
    <source>
        <dbReference type="SAM" id="MobiDB-lite"/>
    </source>
</evidence>